<proteinExistence type="predicted"/>
<feature type="transmembrane region" description="Helical" evidence="2">
    <location>
        <begin position="56"/>
        <end position="81"/>
    </location>
</feature>
<evidence type="ECO:0000313" key="3">
    <source>
        <dbReference type="EMBL" id="AAQ99120.1"/>
    </source>
</evidence>
<keyword evidence="2" id="KW-0472">Membrane</keyword>
<feature type="region of interest" description="Disordered" evidence="1">
    <location>
        <begin position="30"/>
        <end position="51"/>
    </location>
</feature>
<dbReference type="KEGG" id="vg:2943423"/>
<name>Q6JPC5_NPVNC</name>
<feature type="compositionally biased region" description="Low complexity" evidence="1">
    <location>
        <begin position="39"/>
        <end position="51"/>
    </location>
</feature>
<evidence type="ECO:0000256" key="2">
    <source>
        <dbReference type="SAM" id="Phobius"/>
    </source>
</evidence>
<dbReference type="EMBL" id="AY349019">
    <property type="protein sequence ID" value="AAQ99120.1"/>
    <property type="molecule type" value="Genomic_DNA"/>
</dbReference>
<dbReference type="GeneID" id="2943423"/>
<reference evidence="3 4" key="1">
    <citation type="journal article" date="2004" name="J. Virol.">
        <title>Sequence and organization of the Neodiprion lecontei nucleopolyhedrovirus genome.</title>
        <authorList>
            <person name="Lauzon H.A.M."/>
            <person name="Lucarotti C.J."/>
            <person name="Krell P.J."/>
            <person name="Feng Q."/>
            <person name="Retnakaran A."/>
            <person name="Arif B.M."/>
        </authorList>
    </citation>
    <scope>NUCLEOTIDE SEQUENCE [LARGE SCALE GENOMIC DNA]</scope>
    <source>
        <strain evidence="4">Canada</strain>
    </source>
</reference>
<evidence type="ECO:0000256" key="1">
    <source>
        <dbReference type="SAM" id="MobiDB-lite"/>
    </source>
</evidence>
<sequence length="94" mass="10366">MNIDYNKISDDVSVKTYPLKVNIPETIATKNLSPRETTDSSTDDATSNNDTNTTNFVWQLLSICIVGLLIIVGIIVLLYFLSSRDDGQAEIIQG</sequence>
<keyword evidence="2" id="KW-1133">Transmembrane helix</keyword>
<evidence type="ECO:0000313" key="4">
    <source>
        <dbReference type="Proteomes" id="UP000008776"/>
    </source>
</evidence>
<organism evidence="3 4">
    <name type="scientific">Neodiprion lecontei nucleopolyhedrovirus (strain Canada)</name>
    <name type="common">NeleNPV</name>
    <dbReference type="NCBI Taxonomy" id="654906"/>
    <lineage>
        <taxon>Viruses</taxon>
        <taxon>Viruses incertae sedis</taxon>
        <taxon>Naldaviricetes</taxon>
        <taxon>Lefavirales</taxon>
        <taxon>Baculoviridae</taxon>
        <taxon>Gammabaculovirus</taxon>
        <taxon>Gammabaculovirus nelecontei</taxon>
    </lineage>
</organism>
<protein>
    <submittedName>
        <fullName evidence="3">Uncharacterized protein</fullName>
    </submittedName>
</protein>
<dbReference type="RefSeq" id="YP_025243.1">
    <property type="nucleotide sequence ID" value="NC_005906.1"/>
</dbReference>
<keyword evidence="4" id="KW-1185">Reference proteome</keyword>
<dbReference type="Proteomes" id="UP000008776">
    <property type="component" value="Segment"/>
</dbReference>
<keyword evidence="2" id="KW-0812">Transmembrane</keyword>
<accession>Q6JPC5</accession>
<organismHost>
    <name type="scientific">Neodiprion lecontei</name>
    <name type="common">Redheaded pine sawfly</name>
    <dbReference type="NCBI Taxonomy" id="441921"/>
</organismHost>